<name>A0A150XQK0_ROSEK</name>
<dbReference type="EMBL" id="LQZQ01000003">
    <property type="protein sequence ID" value="KYG81029.1"/>
    <property type="molecule type" value="Genomic_DNA"/>
</dbReference>
<comment type="caution">
    <text evidence="3">The sequence shown here is derived from an EMBL/GenBank/DDBJ whole genome shotgun (WGS) entry which is preliminary data.</text>
</comment>
<dbReference type="InterPro" id="IPR036291">
    <property type="entry name" value="NAD(P)-bd_dom_sf"/>
</dbReference>
<dbReference type="Proteomes" id="UP000075583">
    <property type="component" value="Unassembled WGS sequence"/>
</dbReference>
<dbReference type="InterPro" id="IPR001509">
    <property type="entry name" value="Epimerase_deHydtase"/>
</dbReference>
<dbReference type="PANTHER" id="PTHR43574">
    <property type="entry name" value="EPIMERASE-RELATED"/>
    <property type="match status" value="1"/>
</dbReference>
<reference evidence="3" key="1">
    <citation type="submission" date="2016-01" db="EMBL/GenBank/DDBJ databases">
        <title>Genome sequencing of Roseivirga ehrenbergii KMM 6017.</title>
        <authorList>
            <person name="Selvaratnam C."/>
            <person name="Thevarajoo S."/>
            <person name="Goh K.M."/>
            <person name="Ee R."/>
            <person name="Chan K.-G."/>
            <person name="Chong C.S."/>
        </authorList>
    </citation>
    <scope>NUCLEOTIDE SEQUENCE [LARGE SCALE GENOMIC DNA]</scope>
    <source>
        <strain evidence="3">KMM 6017</strain>
    </source>
</reference>
<evidence type="ECO:0000313" key="3">
    <source>
        <dbReference type="EMBL" id="KYG81029.1"/>
    </source>
</evidence>
<evidence type="ECO:0000313" key="4">
    <source>
        <dbReference type="Proteomes" id="UP000075583"/>
    </source>
</evidence>
<keyword evidence="1" id="KW-0520">NAD</keyword>
<feature type="domain" description="NAD-dependent epimerase/dehydratase" evidence="2">
    <location>
        <begin position="4"/>
        <end position="248"/>
    </location>
</feature>
<dbReference type="SUPFAM" id="SSF51735">
    <property type="entry name" value="NAD(P)-binding Rossmann-fold domains"/>
    <property type="match status" value="1"/>
</dbReference>
<keyword evidence="4" id="KW-1185">Reference proteome</keyword>
<dbReference type="Pfam" id="PF01370">
    <property type="entry name" value="Epimerase"/>
    <property type="match status" value="1"/>
</dbReference>
<proteinExistence type="predicted"/>
<dbReference type="STRING" id="279360.MB14_14715"/>
<accession>A0A150XQK0</accession>
<dbReference type="RefSeq" id="WP_062589196.1">
    <property type="nucleotide sequence ID" value="NZ_LQZQ01000003.1"/>
</dbReference>
<evidence type="ECO:0000256" key="1">
    <source>
        <dbReference type="ARBA" id="ARBA00023027"/>
    </source>
</evidence>
<dbReference type="AlphaFoldDB" id="A0A150XQK0"/>
<sequence>MGKILVCGAAGFVGNHLVKFLKSKGNQVTASDIRKPFFSESQADDFKIGDLRDITFVKELINEPFDEVYQMAADMGGAGYMFTGEKDADIVYNASLINLNVLKRSVDEGVKKIFYPSSACIYPETNSLNPDSGNFKESDAYPANPGSEYGWEKLFSERLYGSFMRNYGITAKIARFHTIFGPETAYDGGKEKAPAALARKVLQAENYSEVEVWGDGKQTRSFLYIDECLEGIQRLMESGDFHGPVNIGSEEEISINELVQTYIEFSGKSLKLKHIEGPQGTRSRNSDNTLILNELGWKPSGTTRDGLRKLFDWINTQLQ</sequence>
<gene>
    <name evidence="3" type="ORF">MB14_14715</name>
</gene>
<evidence type="ECO:0000259" key="2">
    <source>
        <dbReference type="Pfam" id="PF01370"/>
    </source>
</evidence>
<protein>
    <submittedName>
        <fullName evidence="3">NAD-dependent dehydratase</fullName>
    </submittedName>
</protein>
<dbReference type="Gene3D" id="3.40.50.720">
    <property type="entry name" value="NAD(P)-binding Rossmann-like Domain"/>
    <property type="match status" value="1"/>
</dbReference>
<organism evidence="3 4">
    <name type="scientific">Roseivirga ehrenbergii (strain DSM 102268 / JCM 13514 / KCTC 12282 / NCIMB 14502 / KMM 6017)</name>
    <dbReference type="NCBI Taxonomy" id="279360"/>
    <lineage>
        <taxon>Bacteria</taxon>
        <taxon>Pseudomonadati</taxon>
        <taxon>Bacteroidota</taxon>
        <taxon>Cytophagia</taxon>
        <taxon>Cytophagales</taxon>
        <taxon>Roseivirgaceae</taxon>
        <taxon>Roseivirga</taxon>
    </lineage>
</organism>
<dbReference type="OrthoDB" id="9811743at2"/>
<dbReference type="Gene3D" id="3.90.25.10">
    <property type="entry name" value="UDP-galactose 4-epimerase, domain 1"/>
    <property type="match status" value="1"/>
</dbReference>